<evidence type="ECO:0000256" key="2">
    <source>
        <dbReference type="SAM" id="Phobius"/>
    </source>
</evidence>
<organism evidence="4 5">
    <name type="scientific">Candidatus Paralactobacillus gallistercoris</name>
    <dbReference type="NCBI Taxonomy" id="2838724"/>
    <lineage>
        <taxon>Bacteria</taxon>
        <taxon>Bacillati</taxon>
        <taxon>Bacillota</taxon>
        <taxon>Bacilli</taxon>
        <taxon>Lactobacillales</taxon>
        <taxon>Lactobacillaceae</taxon>
        <taxon>Lactobacillus</taxon>
    </lineage>
</organism>
<dbReference type="GO" id="GO:0008237">
    <property type="term" value="F:metallopeptidase activity"/>
    <property type="evidence" value="ECO:0007669"/>
    <property type="project" value="UniProtKB-KW"/>
</dbReference>
<feature type="transmembrane region" description="Helical" evidence="2">
    <location>
        <begin position="88"/>
        <end position="114"/>
    </location>
</feature>
<dbReference type="InterPro" id="IPR052710">
    <property type="entry name" value="CAAX_protease"/>
</dbReference>
<evidence type="ECO:0000256" key="1">
    <source>
        <dbReference type="ARBA" id="ARBA00009067"/>
    </source>
</evidence>
<reference evidence="4" key="2">
    <citation type="submission" date="2021-04" db="EMBL/GenBank/DDBJ databases">
        <authorList>
            <person name="Gilroy R."/>
        </authorList>
    </citation>
    <scope>NUCLEOTIDE SEQUENCE</scope>
    <source>
        <strain evidence="4">F6-6636</strain>
    </source>
</reference>
<keyword evidence="2" id="KW-1133">Transmembrane helix</keyword>
<feature type="domain" description="CAAX prenyl protease 2/Lysostaphin resistance protein A-like" evidence="3">
    <location>
        <begin position="136"/>
        <end position="226"/>
    </location>
</feature>
<dbReference type="AlphaFoldDB" id="A0A948X1D9"/>
<evidence type="ECO:0000313" key="4">
    <source>
        <dbReference type="EMBL" id="MBU3851853.1"/>
    </source>
</evidence>
<dbReference type="Proteomes" id="UP000777303">
    <property type="component" value="Unassembled WGS sequence"/>
</dbReference>
<feature type="transmembrane region" description="Helical" evidence="2">
    <location>
        <begin position="12"/>
        <end position="35"/>
    </location>
</feature>
<dbReference type="GO" id="GO:0080120">
    <property type="term" value="P:CAAX-box protein maturation"/>
    <property type="evidence" value="ECO:0007669"/>
    <property type="project" value="UniProtKB-ARBA"/>
</dbReference>
<comment type="caution">
    <text evidence="4">The sequence shown here is derived from an EMBL/GenBank/DDBJ whole genome shotgun (WGS) entry which is preliminary data.</text>
</comment>
<keyword evidence="2" id="KW-0812">Transmembrane</keyword>
<feature type="transmembrane region" description="Helical" evidence="2">
    <location>
        <begin position="190"/>
        <end position="208"/>
    </location>
</feature>
<comment type="similarity">
    <text evidence="1">Belongs to the UPF0177 family.</text>
</comment>
<keyword evidence="2" id="KW-0472">Membrane</keyword>
<sequence>MNILKQISYDIWCLIKLFLFFMLDQIIASLIVWQQTQHLPSLMLKRWYFVFYLTSFVIIAFMLWRYYRQLHNHNYEKYRPHWPNWHDVKIIISGLLSIFIMEIALNILSIHLHVQTANDSANQQMVNQLTQGNPQAMFWFGVIFAPIMEELIFRGFFFNYFFKHMHGKSALLAIIIDGCIFGCMHEQTHFMSWLVYAILGCILATCYYRSKNIYVSMSVHILNNLIASI</sequence>
<dbReference type="EMBL" id="JAHLFS010000051">
    <property type="protein sequence ID" value="MBU3851853.1"/>
    <property type="molecule type" value="Genomic_DNA"/>
</dbReference>
<protein>
    <submittedName>
        <fullName evidence="4">CPBP family intramembrane metalloprotease</fullName>
    </submittedName>
</protein>
<dbReference type="Pfam" id="PF02517">
    <property type="entry name" value="Rce1-like"/>
    <property type="match status" value="1"/>
</dbReference>
<feature type="transmembrane region" description="Helical" evidence="2">
    <location>
        <begin position="47"/>
        <end position="67"/>
    </location>
</feature>
<feature type="transmembrane region" description="Helical" evidence="2">
    <location>
        <begin position="165"/>
        <end position="184"/>
    </location>
</feature>
<proteinExistence type="inferred from homology"/>
<dbReference type="PANTHER" id="PTHR36435:SF1">
    <property type="entry name" value="CAAX AMINO TERMINAL PROTEASE FAMILY PROTEIN"/>
    <property type="match status" value="1"/>
</dbReference>
<feature type="transmembrane region" description="Helical" evidence="2">
    <location>
        <begin position="134"/>
        <end position="153"/>
    </location>
</feature>
<evidence type="ECO:0000313" key="5">
    <source>
        <dbReference type="Proteomes" id="UP000777303"/>
    </source>
</evidence>
<dbReference type="GO" id="GO:0004175">
    <property type="term" value="F:endopeptidase activity"/>
    <property type="evidence" value="ECO:0007669"/>
    <property type="project" value="UniProtKB-ARBA"/>
</dbReference>
<gene>
    <name evidence="4" type="ORF">H9901_04050</name>
</gene>
<dbReference type="PANTHER" id="PTHR36435">
    <property type="entry name" value="SLR1288 PROTEIN"/>
    <property type="match status" value="1"/>
</dbReference>
<name>A0A948X1D9_9LACO</name>
<reference evidence="4" key="1">
    <citation type="journal article" date="2021" name="PeerJ">
        <title>Extensive microbial diversity within the chicken gut microbiome revealed by metagenomics and culture.</title>
        <authorList>
            <person name="Gilroy R."/>
            <person name="Ravi A."/>
            <person name="Getino M."/>
            <person name="Pursley I."/>
            <person name="Horton D.L."/>
            <person name="Alikhan N.F."/>
            <person name="Baker D."/>
            <person name="Gharbi K."/>
            <person name="Hall N."/>
            <person name="Watson M."/>
            <person name="Adriaenssens E.M."/>
            <person name="Foster-Nyarko E."/>
            <person name="Jarju S."/>
            <person name="Secka A."/>
            <person name="Antonio M."/>
            <person name="Oren A."/>
            <person name="Chaudhuri R.R."/>
            <person name="La Ragione R."/>
            <person name="Hildebrand F."/>
            <person name="Pallen M.J."/>
        </authorList>
    </citation>
    <scope>NUCLEOTIDE SEQUENCE</scope>
    <source>
        <strain evidence="4">F6-6636</strain>
    </source>
</reference>
<keyword evidence="4" id="KW-0378">Hydrolase</keyword>
<evidence type="ECO:0000259" key="3">
    <source>
        <dbReference type="Pfam" id="PF02517"/>
    </source>
</evidence>
<keyword evidence="4" id="KW-0482">Metalloprotease</keyword>
<accession>A0A948X1D9</accession>
<keyword evidence="4" id="KW-0645">Protease</keyword>
<dbReference type="InterPro" id="IPR003675">
    <property type="entry name" value="Rce1/LyrA-like_dom"/>
</dbReference>